<dbReference type="SUPFAM" id="SSF50341">
    <property type="entry name" value="CheW-like"/>
    <property type="match status" value="1"/>
</dbReference>
<dbReference type="Pfam" id="PF01584">
    <property type="entry name" value="CheW"/>
    <property type="match status" value="1"/>
</dbReference>
<evidence type="ECO:0000256" key="3">
    <source>
        <dbReference type="ARBA" id="ARBA00021495"/>
    </source>
</evidence>
<dbReference type="PRINTS" id="PR00344">
    <property type="entry name" value="BCTRLSENSOR"/>
</dbReference>
<dbReference type="RefSeq" id="WP_310279408.1">
    <property type="nucleotide sequence ID" value="NZ_JAVDWR010000009.1"/>
</dbReference>
<dbReference type="InterPro" id="IPR051315">
    <property type="entry name" value="Bact_Chemotaxis_CheA"/>
</dbReference>
<dbReference type="SMART" id="SM01231">
    <property type="entry name" value="H-kinase_dim"/>
    <property type="match status" value="1"/>
</dbReference>
<dbReference type="GO" id="GO:0004673">
    <property type="term" value="F:protein histidine kinase activity"/>
    <property type="evidence" value="ECO:0007669"/>
    <property type="project" value="UniProtKB-EC"/>
</dbReference>
<dbReference type="InterPro" id="IPR036097">
    <property type="entry name" value="HisK_dim/P_sf"/>
</dbReference>
<feature type="modified residue" description="Phosphohistidine" evidence="12">
    <location>
        <position position="47"/>
    </location>
</feature>
<protein>
    <recommendedName>
        <fullName evidence="3">Chemotaxis protein CheA</fullName>
        <ecNumber evidence="2">2.7.13.3</ecNumber>
    </recommendedName>
</protein>
<dbReference type="InterPro" id="IPR003594">
    <property type="entry name" value="HATPase_dom"/>
</dbReference>
<dbReference type="SMART" id="SM00260">
    <property type="entry name" value="CheW"/>
    <property type="match status" value="1"/>
</dbReference>
<keyword evidence="6 16" id="KW-0808">Transferase</keyword>
<dbReference type="Proteomes" id="UP001257909">
    <property type="component" value="Unassembled WGS sequence"/>
</dbReference>
<name>A0ABU1W250_9GAMM</name>
<feature type="domain" description="HPt" evidence="15">
    <location>
        <begin position="1"/>
        <end position="104"/>
    </location>
</feature>
<dbReference type="EC" id="2.7.13.3" evidence="2"/>
<proteinExistence type="predicted"/>
<dbReference type="Pfam" id="PF01627">
    <property type="entry name" value="Hpt"/>
    <property type="match status" value="1"/>
</dbReference>
<dbReference type="InterPro" id="IPR036061">
    <property type="entry name" value="CheW-like_dom_sf"/>
</dbReference>
<dbReference type="InterPro" id="IPR008207">
    <property type="entry name" value="Sig_transdc_His_kin_Hpt_dom"/>
</dbReference>
<dbReference type="SUPFAM" id="SSF47384">
    <property type="entry name" value="Homodimeric domain of signal transducing histidine kinase"/>
    <property type="match status" value="1"/>
</dbReference>
<sequence length="707" mass="77469">MDMEQAKQLFIDEARELLESMEQCLLEVESGEVSIGDHIDAVFRAAHTIKGSAGLFGFDDIVAFTHNVETVLDKVRDHKLELTPDLLSLLLDCQSHMGQLVQAVVDTQAEVDKEAGSALLQHLLAFLQGGTAVVVPSPESTASSLPGLWQLKVNYGADVFKDGMDPSSQLMYLQKLGQVAAIQLRADFPSEGFDPENCYLGMDLQLQSAASKQELEDVFEFIQDSSEVVIQPPAEMKDKLQQLPVVDQPIGQVLLDAGAVTEKELEKALQSQTQDIRQDKAAVAVGQMLVQQGSLDAGLLDAALNKQKNTDHKRPAELQFLKVEARKLDQLINLIGELVTAGAANQLLVQAREDEKMTESFGVMTALIEQIRDGTLGLRMVQIGDSFSRLKRVVRDVSRELGKEIHLDIQGAETELDKSMVEKLSDPLMHIVRNALDHGIENKEMRLYKGKPAQGLLRLNAYHEAGAVVLEIQDDGQGLDAAKLRQKAIEKGLISAEQQLSEEDCFKLIFAAGFSTASAVTNLSGRGVGMDVVKRNLEELRGQIFIESELGKGTLFRIRLPLTLAIIDGFEVSVTDTHFVVPLNMVQECIEFSAEDQAGQAEKRDYFNLRGEVLPFVRLSELFRLQSSETARRENIVVVQYGTQRAGLIVDALHGELQAVIKPLHAVVKSAKGLSGSTILGSGDVGFILDVPQLIDFAIQNESCIAS</sequence>
<evidence type="ECO:0000256" key="8">
    <source>
        <dbReference type="ARBA" id="ARBA00022777"/>
    </source>
</evidence>
<dbReference type="CDD" id="cd00088">
    <property type="entry name" value="HPT"/>
    <property type="match status" value="1"/>
</dbReference>
<comment type="function">
    <text evidence="11">Involved in the transmission of sensory signals from the chemoreceptors to the flagellar motors. CheA is autophosphorylated; it can transfer its phosphate group to either CheB or CheY.</text>
</comment>
<dbReference type="Gene3D" id="2.30.30.40">
    <property type="entry name" value="SH3 Domains"/>
    <property type="match status" value="1"/>
</dbReference>
<evidence type="ECO:0000259" key="13">
    <source>
        <dbReference type="PROSITE" id="PS50109"/>
    </source>
</evidence>
<dbReference type="PROSITE" id="PS50894">
    <property type="entry name" value="HPT"/>
    <property type="match status" value="1"/>
</dbReference>
<evidence type="ECO:0000256" key="6">
    <source>
        <dbReference type="ARBA" id="ARBA00022679"/>
    </source>
</evidence>
<reference evidence="16 17" key="1">
    <citation type="submission" date="2023-07" db="EMBL/GenBank/DDBJ databases">
        <title>Sorghum-associated microbial communities from plants grown in Nebraska, USA.</title>
        <authorList>
            <person name="Schachtman D."/>
        </authorList>
    </citation>
    <scope>NUCLEOTIDE SEQUENCE [LARGE SCALE GENOMIC DNA]</scope>
    <source>
        <strain evidence="16 17">4138</strain>
    </source>
</reference>
<evidence type="ECO:0000256" key="7">
    <source>
        <dbReference type="ARBA" id="ARBA00022741"/>
    </source>
</evidence>
<dbReference type="Gene3D" id="1.20.120.160">
    <property type="entry name" value="HPT domain"/>
    <property type="match status" value="1"/>
</dbReference>
<comment type="caution">
    <text evidence="16">The sequence shown here is derived from an EMBL/GenBank/DDBJ whole genome shotgun (WGS) entry which is preliminary data.</text>
</comment>
<accession>A0ABU1W250</accession>
<evidence type="ECO:0000259" key="15">
    <source>
        <dbReference type="PROSITE" id="PS50894"/>
    </source>
</evidence>
<dbReference type="PROSITE" id="PS50851">
    <property type="entry name" value="CHEW"/>
    <property type="match status" value="1"/>
</dbReference>
<dbReference type="Pfam" id="PF02895">
    <property type="entry name" value="H-kinase_dim"/>
    <property type="match status" value="1"/>
</dbReference>
<dbReference type="SUPFAM" id="SSF55874">
    <property type="entry name" value="ATPase domain of HSP90 chaperone/DNA topoisomerase II/histidine kinase"/>
    <property type="match status" value="1"/>
</dbReference>
<keyword evidence="9" id="KW-0067">ATP-binding</keyword>
<evidence type="ECO:0000256" key="2">
    <source>
        <dbReference type="ARBA" id="ARBA00012438"/>
    </source>
</evidence>
<dbReference type="EMBL" id="JAVDWR010000009">
    <property type="protein sequence ID" value="MDR7121793.1"/>
    <property type="molecule type" value="Genomic_DNA"/>
</dbReference>
<dbReference type="InterPro" id="IPR004105">
    <property type="entry name" value="CheA-like_dim"/>
</dbReference>
<dbReference type="InterPro" id="IPR036890">
    <property type="entry name" value="HATPase_C_sf"/>
</dbReference>
<comment type="catalytic activity">
    <reaction evidence="1">
        <text>ATP + protein L-histidine = ADP + protein N-phospho-L-histidine.</text>
        <dbReference type="EC" id="2.7.13.3"/>
    </reaction>
</comment>
<dbReference type="CDD" id="cd16916">
    <property type="entry name" value="HATPase_CheA-like"/>
    <property type="match status" value="1"/>
</dbReference>
<dbReference type="InterPro" id="IPR036641">
    <property type="entry name" value="HPT_dom_sf"/>
</dbReference>
<dbReference type="InterPro" id="IPR005467">
    <property type="entry name" value="His_kinase_dom"/>
</dbReference>
<keyword evidence="5 12" id="KW-0597">Phosphoprotein</keyword>
<dbReference type="Pfam" id="PF02518">
    <property type="entry name" value="HATPase_c"/>
    <property type="match status" value="1"/>
</dbReference>
<evidence type="ECO:0000256" key="9">
    <source>
        <dbReference type="ARBA" id="ARBA00022840"/>
    </source>
</evidence>
<dbReference type="Gene3D" id="1.10.287.560">
    <property type="entry name" value="Histidine kinase CheA-like, homodimeric domain"/>
    <property type="match status" value="1"/>
</dbReference>
<keyword evidence="4" id="KW-0145">Chemotaxis</keyword>
<dbReference type="Gene3D" id="3.30.565.10">
    <property type="entry name" value="Histidine kinase-like ATPase, C-terminal domain"/>
    <property type="match status" value="1"/>
</dbReference>
<dbReference type="PANTHER" id="PTHR43395">
    <property type="entry name" value="SENSOR HISTIDINE KINASE CHEA"/>
    <property type="match status" value="1"/>
</dbReference>
<dbReference type="InterPro" id="IPR004358">
    <property type="entry name" value="Sig_transdc_His_kin-like_C"/>
</dbReference>
<keyword evidence="7" id="KW-0547">Nucleotide-binding</keyword>
<evidence type="ECO:0000256" key="10">
    <source>
        <dbReference type="ARBA" id="ARBA00023012"/>
    </source>
</evidence>
<dbReference type="PROSITE" id="PS50109">
    <property type="entry name" value="HIS_KIN"/>
    <property type="match status" value="1"/>
</dbReference>
<dbReference type="InterPro" id="IPR037006">
    <property type="entry name" value="CheA-like_homodim_sf"/>
</dbReference>
<dbReference type="SMART" id="SM00387">
    <property type="entry name" value="HATPase_c"/>
    <property type="match status" value="1"/>
</dbReference>
<evidence type="ECO:0000313" key="16">
    <source>
        <dbReference type="EMBL" id="MDR7121793.1"/>
    </source>
</evidence>
<evidence type="ECO:0000313" key="17">
    <source>
        <dbReference type="Proteomes" id="UP001257909"/>
    </source>
</evidence>
<dbReference type="InterPro" id="IPR002545">
    <property type="entry name" value="CheW-lke_dom"/>
</dbReference>
<dbReference type="SMART" id="SM00073">
    <property type="entry name" value="HPT"/>
    <property type="match status" value="1"/>
</dbReference>
<feature type="domain" description="Histidine kinase" evidence="13">
    <location>
        <begin position="364"/>
        <end position="564"/>
    </location>
</feature>
<dbReference type="PANTHER" id="PTHR43395:SF10">
    <property type="entry name" value="CHEMOTAXIS PROTEIN CHEA"/>
    <property type="match status" value="1"/>
</dbReference>
<evidence type="ECO:0000259" key="14">
    <source>
        <dbReference type="PROSITE" id="PS50851"/>
    </source>
</evidence>
<keyword evidence="17" id="KW-1185">Reference proteome</keyword>
<organism evidence="16 17">
    <name type="scientific">Rheinheimera soli</name>
    <dbReference type="NCBI Taxonomy" id="443616"/>
    <lineage>
        <taxon>Bacteria</taxon>
        <taxon>Pseudomonadati</taxon>
        <taxon>Pseudomonadota</taxon>
        <taxon>Gammaproteobacteria</taxon>
        <taxon>Chromatiales</taxon>
        <taxon>Chromatiaceae</taxon>
        <taxon>Rheinheimera</taxon>
    </lineage>
</organism>
<keyword evidence="8 16" id="KW-0418">Kinase</keyword>
<evidence type="ECO:0000256" key="4">
    <source>
        <dbReference type="ARBA" id="ARBA00022500"/>
    </source>
</evidence>
<dbReference type="SUPFAM" id="SSF47226">
    <property type="entry name" value="Histidine-containing phosphotransfer domain, HPT domain"/>
    <property type="match status" value="1"/>
</dbReference>
<feature type="domain" description="CheW-like" evidence="14">
    <location>
        <begin position="566"/>
        <end position="700"/>
    </location>
</feature>
<evidence type="ECO:0000256" key="12">
    <source>
        <dbReference type="PROSITE-ProRule" id="PRU00110"/>
    </source>
</evidence>
<evidence type="ECO:0000256" key="11">
    <source>
        <dbReference type="ARBA" id="ARBA00035100"/>
    </source>
</evidence>
<evidence type="ECO:0000256" key="5">
    <source>
        <dbReference type="ARBA" id="ARBA00022553"/>
    </source>
</evidence>
<evidence type="ECO:0000256" key="1">
    <source>
        <dbReference type="ARBA" id="ARBA00000085"/>
    </source>
</evidence>
<keyword evidence="10" id="KW-0902">Two-component regulatory system</keyword>
<gene>
    <name evidence="16" type="ORF">J2W69_002750</name>
</gene>